<evidence type="ECO:0000256" key="6">
    <source>
        <dbReference type="SAM" id="Phobius"/>
    </source>
</evidence>
<dbReference type="AlphaFoldDB" id="E0SQI1"/>
<keyword evidence="4 6" id="KW-1133">Transmembrane helix</keyword>
<dbReference type="BioCyc" id="IAGG583356:GHAH-1424-MONOMER"/>
<dbReference type="Pfam" id="PF13190">
    <property type="entry name" value="PDGLE"/>
    <property type="match status" value="1"/>
</dbReference>
<dbReference type="KEGG" id="iag:Igag_1435"/>
<proteinExistence type="predicted"/>
<gene>
    <name evidence="8" type="ordered locus">Igag_1435</name>
</gene>
<protein>
    <submittedName>
        <fullName evidence="8">Cobalamin biosynthesis protein</fullName>
    </submittedName>
</protein>
<evidence type="ECO:0000256" key="4">
    <source>
        <dbReference type="ARBA" id="ARBA00022989"/>
    </source>
</evidence>
<dbReference type="HOGENOM" id="CLU_179751_0_0_2"/>
<feature type="transmembrane region" description="Helical" evidence="6">
    <location>
        <begin position="7"/>
        <end position="26"/>
    </location>
</feature>
<organism evidence="8 9">
    <name type="scientific">Ignisphaera aggregans (strain DSM 17230 / JCM 13409 / AQ1.S1)</name>
    <dbReference type="NCBI Taxonomy" id="583356"/>
    <lineage>
        <taxon>Archaea</taxon>
        <taxon>Thermoproteota</taxon>
        <taxon>Thermoprotei</taxon>
        <taxon>Desulfurococcales</taxon>
        <taxon>Desulfurococcaceae</taxon>
        <taxon>Ignisphaera</taxon>
    </lineage>
</organism>
<feature type="domain" description="PDGLE" evidence="7">
    <location>
        <begin position="13"/>
        <end position="91"/>
    </location>
</feature>
<evidence type="ECO:0000313" key="9">
    <source>
        <dbReference type="Proteomes" id="UP000001304"/>
    </source>
</evidence>
<reference evidence="8 9" key="1">
    <citation type="journal article" date="2010" name="Stand. Genomic Sci.">
        <title>Complete genome sequence of Ignisphaera aggregans type strain (AQ1.S1).</title>
        <authorList>
            <person name="Goker M."/>
            <person name="Held B."/>
            <person name="Lapidus A."/>
            <person name="Nolan M."/>
            <person name="Spring S."/>
            <person name="Yasawong M."/>
            <person name="Lucas S."/>
            <person name="Glavina Del Rio T."/>
            <person name="Tice H."/>
            <person name="Cheng J.F."/>
            <person name="Goodwin L."/>
            <person name="Tapia R."/>
            <person name="Pitluck S."/>
            <person name="Liolios K."/>
            <person name="Ivanova N."/>
            <person name="Mavromatis K."/>
            <person name="Mikhailova N."/>
            <person name="Pati A."/>
            <person name="Chen A."/>
            <person name="Palaniappan K."/>
            <person name="Brambilla E."/>
            <person name="Land M."/>
            <person name="Hauser L."/>
            <person name="Chang Y.J."/>
            <person name="Jeffries C.D."/>
            <person name="Brettin T."/>
            <person name="Detter J.C."/>
            <person name="Han C."/>
            <person name="Rohde M."/>
            <person name="Sikorski J."/>
            <person name="Woyke T."/>
            <person name="Bristow J."/>
            <person name="Eisen J.A."/>
            <person name="Markowitz V."/>
            <person name="Hugenholtz P."/>
            <person name="Kyrpides N.C."/>
            <person name="Klenk H.P."/>
        </authorList>
    </citation>
    <scope>NUCLEOTIDE SEQUENCE [LARGE SCALE GENOMIC DNA]</scope>
    <source>
        <strain evidence="9">DSM 17230 / JCM 13409 / AQ1.S1</strain>
    </source>
</reference>
<sequence>MVLSRKQLFILIILLIISPIFGVWLANILGYTEPLDRVAEELNLSEWEGFNWTPFKDYTVPGLPDWLGYIISGAIGIAIIIGIGYVIRFFIGRR</sequence>
<evidence type="ECO:0000313" key="8">
    <source>
        <dbReference type="EMBL" id="ADM28237.1"/>
    </source>
</evidence>
<comment type="subcellular location">
    <subcellularLocation>
        <location evidence="1">Cell membrane</location>
    </subcellularLocation>
</comment>
<evidence type="ECO:0000256" key="1">
    <source>
        <dbReference type="ARBA" id="ARBA00004236"/>
    </source>
</evidence>
<keyword evidence="9" id="KW-1185">Reference proteome</keyword>
<dbReference type="GO" id="GO:0005886">
    <property type="term" value="C:plasma membrane"/>
    <property type="evidence" value="ECO:0007669"/>
    <property type="project" value="UniProtKB-SubCell"/>
</dbReference>
<dbReference type="InterPro" id="IPR025937">
    <property type="entry name" value="PDGLE_dom"/>
</dbReference>
<evidence type="ECO:0000259" key="7">
    <source>
        <dbReference type="Pfam" id="PF13190"/>
    </source>
</evidence>
<dbReference type="Proteomes" id="UP000001304">
    <property type="component" value="Chromosome"/>
</dbReference>
<evidence type="ECO:0000256" key="2">
    <source>
        <dbReference type="ARBA" id="ARBA00022475"/>
    </source>
</evidence>
<keyword evidence="5 6" id="KW-0472">Membrane</keyword>
<name>E0SQI1_IGNAA</name>
<dbReference type="EMBL" id="CP002098">
    <property type="protein sequence ID" value="ADM28237.1"/>
    <property type="molecule type" value="Genomic_DNA"/>
</dbReference>
<keyword evidence="3 6" id="KW-0812">Transmembrane</keyword>
<evidence type="ECO:0000256" key="5">
    <source>
        <dbReference type="ARBA" id="ARBA00023136"/>
    </source>
</evidence>
<accession>E0SQI1</accession>
<dbReference type="STRING" id="583356.Igag_1435"/>
<feature type="transmembrane region" description="Helical" evidence="6">
    <location>
        <begin position="66"/>
        <end position="91"/>
    </location>
</feature>
<keyword evidence="2" id="KW-1003">Cell membrane</keyword>
<evidence type="ECO:0000256" key="3">
    <source>
        <dbReference type="ARBA" id="ARBA00022692"/>
    </source>
</evidence>